<dbReference type="Proteomes" id="UP000006835">
    <property type="component" value="Chromosome"/>
</dbReference>
<feature type="domain" description="Glycosyltransferase 2-like" evidence="4">
    <location>
        <begin position="6"/>
        <end position="167"/>
    </location>
</feature>
<dbReference type="AlphaFoldDB" id="E4SCA9"/>
<evidence type="ECO:0000256" key="1">
    <source>
        <dbReference type="ARBA" id="ARBA00006739"/>
    </source>
</evidence>
<dbReference type="RefSeq" id="WP_013429121.1">
    <property type="nucleotide sequence ID" value="NC_014720.1"/>
</dbReference>
<dbReference type="Gene3D" id="3.90.550.10">
    <property type="entry name" value="Spore Coat Polysaccharide Biosynthesis Protein SpsA, Chain A"/>
    <property type="match status" value="1"/>
</dbReference>
<dbReference type="CAZy" id="GT2">
    <property type="family name" value="Glycosyltransferase Family 2"/>
</dbReference>
<keyword evidence="2" id="KW-0328">Glycosyltransferase</keyword>
<keyword evidence="3 5" id="KW-0808">Transferase</keyword>
<evidence type="ECO:0000313" key="5">
    <source>
        <dbReference type="EMBL" id="ADQ44964.1"/>
    </source>
</evidence>
<dbReference type="InterPro" id="IPR029044">
    <property type="entry name" value="Nucleotide-diphossugar_trans"/>
</dbReference>
<reference evidence="5 6" key="2">
    <citation type="journal article" date="2011" name="J. Bacteriol.">
        <title>Complete genome sequences for the anaerobic, extremely thermophilic plant biomass-degrading bacteria Caldicellulosiruptor hydrothermalis, Caldicellulosiruptor kristjanssonii, Caldicellulosiruptor kronotskyensis, Caldicellulosiruptor owensenis, and Caldicellulosiruptor lactoaceticus.</title>
        <authorList>
            <person name="Blumer-Schuette S.E."/>
            <person name="Ozdemir I."/>
            <person name="Mistry D."/>
            <person name="Lucas S."/>
            <person name="Lapidus A."/>
            <person name="Cheng J.F."/>
            <person name="Goodwin L.A."/>
            <person name="Pitluck S."/>
            <person name="Land M.L."/>
            <person name="Hauser L.J."/>
            <person name="Woyke T."/>
            <person name="Mikhailova N."/>
            <person name="Pati A."/>
            <person name="Kyrpides N.C."/>
            <person name="Ivanova N."/>
            <person name="Detter J.C."/>
            <person name="Walston-Davenport K."/>
            <person name="Han S."/>
            <person name="Adams M.W."/>
            <person name="Kelly R.M."/>
        </authorList>
    </citation>
    <scope>NUCLEOTIDE SEQUENCE [LARGE SCALE GENOMIC DNA]</scope>
    <source>
        <strain evidence="6">DSM 18902 / VKM B-2412 / 2002</strain>
    </source>
</reference>
<evidence type="ECO:0000256" key="3">
    <source>
        <dbReference type="ARBA" id="ARBA00022679"/>
    </source>
</evidence>
<keyword evidence="6" id="KW-1185">Reference proteome</keyword>
<dbReference type="OrthoDB" id="9815829at2"/>
<dbReference type="EMBL" id="CP002330">
    <property type="protein sequence ID" value="ADQ44964.1"/>
    <property type="molecule type" value="Genomic_DNA"/>
</dbReference>
<accession>E4SCA9</accession>
<dbReference type="InterPro" id="IPR050834">
    <property type="entry name" value="Glycosyltransf_2"/>
</dbReference>
<proteinExistence type="inferred from homology"/>
<dbReference type="PANTHER" id="PTHR43685:SF5">
    <property type="entry name" value="GLYCOSYLTRANSFERASE EPSE-RELATED"/>
    <property type="match status" value="1"/>
</dbReference>
<dbReference type="HOGENOM" id="CLU_025996_0_9_9"/>
<dbReference type="GO" id="GO:0016757">
    <property type="term" value="F:glycosyltransferase activity"/>
    <property type="evidence" value="ECO:0007669"/>
    <property type="project" value="UniProtKB-KW"/>
</dbReference>
<dbReference type="InterPro" id="IPR001173">
    <property type="entry name" value="Glyco_trans_2-like"/>
</dbReference>
<comment type="similarity">
    <text evidence="1">Belongs to the glycosyltransferase 2 family.</text>
</comment>
<gene>
    <name evidence="5" type="ordered locus">Calkro_0047</name>
</gene>
<name>E4SCA9_CALK2</name>
<organism evidence="5 6">
    <name type="scientific">Caldicellulosiruptor kronotskyensis (strain DSM 18902 / VKM B-2412 / 2002)</name>
    <dbReference type="NCBI Taxonomy" id="632348"/>
    <lineage>
        <taxon>Bacteria</taxon>
        <taxon>Bacillati</taxon>
        <taxon>Bacillota</taxon>
        <taxon>Bacillota incertae sedis</taxon>
        <taxon>Caldicellulosiruptorales</taxon>
        <taxon>Caldicellulosiruptoraceae</taxon>
        <taxon>Caldicellulosiruptor</taxon>
    </lineage>
</organism>
<dbReference type="Pfam" id="PF00535">
    <property type="entry name" value="Glycos_transf_2"/>
    <property type="match status" value="1"/>
</dbReference>
<dbReference type="KEGG" id="ckn:Calkro_0047"/>
<dbReference type="SUPFAM" id="SSF53448">
    <property type="entry name" value="Nucleotide-diphospho-sugar transferases"/>
    <property type="match status" value="1"/>
</dbReference>
<evidence type="ECO:0000313" key="6">
    <source>
        <dbReference type="Proteomes" id="UP000006835"/>
    </source>
</evidence>
<evidence type="ECO:0000259" key="4">
    <source>
        <dbReference type="Pfam" id="PF00535"/>
    </source>
</evidence>
<dbReference type="PANTHER" id="PTHR43685">
    <property type="entry name" value="GLYCOSYLTRANSFERASE"/>
    <property type="match status" value="1"/>
</dbReference>
<reference key="1">
    <citation type="submission" date="2010-11" db="EMBL/GenBank/DDBJ databases">
        <title>Complete sequence of Caldicellulosiruptor kronotskyensis 2002.</title>
        <authorList>
            <consortium name="US DOE Joint Genome Institute"/>
            <person name="Lucas S."/>
            <person name="Copeland A."/>
            <person name="Lapidus A."/>
            <person name="Cheng J.-F."/>
            <person name="Bruce D."/>
            <person name="Goodwin L."/>
            <person name="Pitluck S."/>
            <person name="Davenport K."/>
            <person name="Detter J.C."/>
            <person name="Han C."/>
            <person name="Tapia R."/>
            <person name="Land M."/>
            <person name="Hauser L."/>
            <person name="Jeffries C."/>
            <person name="Kyrpides N."/>
            <person name="Ivanova N."/>
            <person name="Mikhailova N."/>
            <person name="Blumer-Schuette S.E."/>
            <person name="Kelly R.M."/>
            <person name="Woyke T."/>
        </authorList>
    </citation>
    <scope>NUCLEOTIDE SEQUENCE</scope>
    <source>
        <strain>2002</strain>
    </source>
</reference>
<protein>
    <submittedName>
        <fullName evidence="5">Glycosyl transferase family 2</fullName>
    </submittedName>
</protein>
<sequence length="274" mass="32467">MNDVVVLIPHYNNIEGLKKSIASINDDVDILIVDDGSFSKPTEEELRDLCVNPRVQIEIIYLKKNQGIEHALNAGLKTVYQKGYKFIARLDAGDECLPYRFSVQKQFLEYNPEIYLVGSWAEVVEENRVSYILKKPTDYKTIKKLIFVNNTFIHPAVMFRREVIDEVGFYPEKYKYAEDYAYFFKITKKFKCANIDKPLIRYTLGESNISWKYYKKQLKSRIKIIWDNKALNPYWFYGLIRNIFLLIVPKQFIEKLKKILFTLLTNKEYKKANF</sequence>
<evidence type="ECO:0000256" key="2">
    <source>
        <dbReference type="ARBA" id="ARBA00022676"/>
    </source>
</evidence>
<dbReference type="PATRIC" id="fig|632348.3.peg.51"/>